<comment type="caution">
    <text evidence="1">The sequence shown here is derived from an EMBL/GenBank/DDBJ whole genome shotgun (WGS) entry which is preliminary data.</text>
</comment>
<reference evidence="1" key="2">
    <citation type="journal article" date="2021" name="PeerJ">
        <title>Extensive microbial diversity within the chicken gut microbiome revealed by metagenomics and culture.</title>
        <authorList>
            <person name="Gilroy R."/>
            <person name="Ravi A."/>
            <person name="Getino M."/>
            <person name="Pursley I."/>
            <person name="Horton D.L."/>
            <person name="Alikhan N.F."/>
            <person name="Baker D."/>
            <person name="Gharbi K."/>
            <person name="Hall N."/>
            <person name="Watson M."/>
            <person name="Adriaenssens E.M."/>
            <person name="Foster-Nyarko E."/>
            <person name="Jarju S."/>
            <person name="Secka A."/>
            <person name="Antonio M."/>
            <person name="Oren A."/>
            <person name="Chaudhuri R.R."/>
            <person name="La Ragione R."/>
            <person name="Hildebrand F."/>
            <person name="Pallen M.J."/>
        </authorList>
    </citation>
    <scope>NUCLEOTIDE SEQUENCE</scope>
    <source>
        <strain evidence="1">7293</strain>
    </source>
</reference>
<dbReference type="AlphaFoldDB" id="A0A9D9DYX3"/>
<dbReference type="EMBL" id="JADIMT010000067">
    <property type="protein sequence ID" value="MBO8436427.1"/>
    <property type="molecule type" value="Genomic_DNA"/>
</dbReference>
<gene>
    <name evidence="1" type="ORF">IAA97_05565</name>
</gene>
<organism evidence="1 2">
    <name type="scientific">Candidatus Ornithospirochaeta stercoripullorum</name>
    <dbReference type="NCBI Taxonomy" id="2840899"/>
    <lineage>
        <taxon>Bacteria</taxon>
        <taxon>Pseudomonadati</taxon>
        <taxon>Spirochaetota</taxon>
        <taxon>Spirochaetia</taxon>
        <taxon>Spirochaetales</taxon>
        <taxon>Spirochaetaceae</taxon>
        <taxon>Spirochaetaceae incertae sedis</taxon>
        <taxon>Candidatus Ornithospirochaeta</taxon>
    </lineage>
</organism>
<proteinExistence type="predicted"/>
<name>A0A9D9DYX3_9SPIO</name>
<protein>
    <submittedName>
        <fullName evidence="1">Uncharacterized protein</fullName>
    </submittedName>
</protein>
<accession>A0A9D9DYX3</accession>
<sequence>MRKILLLFLICIITLPLFSASLESASGSGSFSSSDAALSFSSGRAWFRFGPLEYGEIARSGLLHSLSDPHSFSFSLLPEVSRPGRKLGCDGFVLSINPFSVLWSTDERIITALAYNGRIISASFAFAYQGKEDWGLHVDQGMSAEYATLYGGVSLSFPYLTLSAVLSFSPDIGVRGVVRGEAEKDRYSLSVSYGSLIALYPDSSDEIFGISGSFGRDAFWYSFSYSLGALPVFSDEYLPKKASADAALDFGLFEISTEMEYSFTKSGRRNHRESFSLNCNIIELGYDTEDGIFIILKDEHMSFGWKDGSPFVSFKAEIEMLSARVRAAISTGGSFELSIKTDF</sequence>
<evidence type="ECO:0000313" key="2">
    <source>
        <dbReference type="Proteomes" id="UP000823615"/>
    </source>
</evidence>
<evidence type="ECO:0000313" key="1">
    <source>
        <dbReference type="EMBL" id="MBO8436427.1"/>
    </source>
</evidence>
<dbReference type="Proteomes" id="UP000823615">
    <property type="component" value="Unassembled WGS sequence"/>
</dbReference>
<reference evidence="1" key="1">
    <citation type="submission" date="2020-10" db="EMBL/GenBank/DDBJ databases">
        <authorList>
            <person name="Gilroy R."/>
        </authorList>
    </citation>
    <scope>NUCLEOTIDE SEQUENCE</scope>
    <source>
        <strain evidence="1">7293</strain>
    </source>
</reference>